<reference evidence="3" key="1">
    <citation type="submission" date="2016-06" db="EMBL/GenBank/DDBJ databases">
        <authorList>
            <person name="Kjaerup R.B."/>
            <person name="Dalgaard T.S."/>
            <person name="Juul-Madsen H.R."/>
        </authorList>
    </citation>
    <scope>NUCLEOTIDE SEQUENCE [LARGE SCALE GENOMIC DNA]</scope>
</reference>
<dbReference type="Proteomes" id="UP000201248">
    <property type="component" value="Segment"/>
</dbReference>
<sequence length="142" mass="15235">MTAATELALADYADKRVELLTVGAEEAVIGTVASASPQAIAFKEKGRSSLTLVPAEQIADIRIAPEAEVDMKARRLNLVNLDSVKRHLVDRHGYALADINAMAPEEALGFHDSIDHTPLSHFHADPPANKDEAKAKEESAQG</sequence>
<evidence type="ECO:0000313" key="3">
    <source>
        <dbReference type="Proteomes" id="UP000201248"/>
    </source>
</evidence>
<feature type="region of interest" description="Disordered" evidence="1">
    <location>
        <begin position="112"/>
        <end position="142"/>
    </location>
</feature>
<protein>
    <submittedName>
        <fullName evidence="2">Uncharacterized protein</fullName>
    </submittedName>
</protein>
<gene>
    <name evidence="2" type="primary">78</name>
    <name evidence="2" type="ORF">SEA_HOTOROBO_78</name>
</gene>
<name>A0A142K8D7_9CAUD</name>
<organism evidence="2 3">
    <name type="scientific">Gordonia phage Hotorobo</name>
    <dbReference type="NCBI Taxonomy" id="1821554"/>
    <lineage>
        <taxon>Viruses</taxon>
        <taxon>Duplodnaviria</taxon>
        <taxon>Heunggongvirae</taxon>
        <taxon>Uroviricota</taxon>
        <taxon>Caudoviricetes</taxon>
        <taxon>Montyvirus</taxon>
        <taxon>Montyvirus monty</taxon>
    </lineage>
</organism>
<proteinExistence type="predicted"/>
<dbReference type="KEGG" id="vg:29124680"/>
<feature type="compositionally biased region" description="Basic and acidic residues" evidence="1">
    <location>
        <begin position="122"/>
        <end position="142"/>
    </location>
</feature>
<dbReference type="GeneID" id="29124680"/>
<dbReference type="OrthoDB" id="16593at10239"/>
<evidence type="ECO:0000313" key="2">
    <source>
        <dbReference type="EMBL" id="AMS02370.1"/>
    </source>
</evidence>
<accession>A0A142K8D7</accession>
<dbReference type="RefSeq" id="YP_009301028.1">
    <property type="nucleotide sequence ID" value="NC_031229.1"/>
</dbReference>
<dbReference type="EMBL" id="KU963245">
    <property type="protein sequence ID" value="AMS02370.1"/>
    <property type="molecule type" value="Genomic_DNA"/>
</dbReference>
<evidence type="ECO:0000256" key="1">
    <source>
        <dbReference type="SAM" id="MobiDB-lite"/>
    </source>
</evidence>